<dbReference type="InterPro" id="IPR051165">
    <property type="entry name" value="Multifunctional_ANK_Repeat"/>
</dbReference>
<feature type="compositionally biased region" description="Basic and acidic residues" evidence="9">
    <location>
        <begin position="901"/>
        <end position="921"/>
    </location>
</feature>
<evidence type="ECO:0000313" key="11">
    <source>
        <dbReference type="Proteomes" id="UP000887458"/>
    </source>
</evidence>
<keyword evidence="5" id="KW-0638">Presynaptic neurotoxin</keyword>
<keyword evidence="5" id="KW-0800">Toxin</keyword>
<feature type="region of interest" description="Disordered" evidence="9">
    <location>
        <begin position="817"/>
        <end position="841"/>
    </location>
</feature>
<evidence type="ECO:0000256" key="3">
    <source>
        <dbReference type="ARBA" id="ARBA00022537"/>
    </source>
</evidence>
<feature type="region of interest" description="Disordered" evidence="9">
    <location>
        <begin position="1256"/>
        <end position="1279"/>
    </location>
</feature>
<feature type="repeat" description="ANK" evidence="8">
    <location>
        <begin position="455"/>
        <end position="487"/>
    </location>
</feature>
<feature type="compositionally biased region" description="Basic and acidic residues" evidence="9">
    <location>
        <begin position="938"/>
        <end position="976"/>
    </location>
</feature>
<dbReference type="PANTHER" id="PTHR24123:SF142">
    <property type="entry name" value="ANKYRIN"/>
    <property type="match status" value="1"/>
</dbReference>
<accession>A0ABQ8JHX8</accession>
<feature type="compositionally biased region" description="Low complexity" evidence="9">
    <location>
        <begin position="925"/>
        <end position="934"/>
    </location>
</feature>
<dbReference type="EMBL" id="NJHN03000037">
    <property type="protein sequence ID" value="KAH9422213.1"/>
    <property type="molecule type" value="Genomic_DNA"/>
</dbReference>
<feature type="region of interest" description="Disordered" evidence="9">
    <location>
        <begin position="550"/>
        <end position="684"/>
    </location>
</feature>
<evidence type="ECO:0000256" key="2">
    <source>
        <dbReference type="ARBA" id="ARBA00022483"/>
    </source>
</evidence>
<name>A0ABQ8JHX8_DERPT</name>
<feature type="compositionally biased region" description="Basic and acidic residues" evidence="9">
    <location>
        <begin position="1505"/>
        <end position="1524"/>
    </location>
</feature>
<evidence type="ECO:0000256" key="8">
    <source>
        <dbReference type="PROSITE-ProRule" id="PRU00023"/>
    </source>
</evidence>
<comment type="caution">
    <text evidence="10">The sequence shown here is derived from an EMBL/GenBank/DDBJ whole genome shotgun (WGS) entry which is preliminary data.</text>
</comment>
<feature type="compositionally biased region" description="Acidic residues" evidence="9">
    <location>
        <begin position="990"/>
        <end position="1006"/>
    </location>
</feature>
<organism evidence="10 11">
    <name type="scientific">Dermatophagoides pteronyssinus</name>
    <name type="common">European house dust mite</name>
    <dbReference type="NCBI Taxonomy" id="6956"/>
    <lineage>
        <taxon>Eukaryota</taxon>
        <taxon>Metazoa</taxon>
        <taxon>Ecdysozoa</taxon>
        <taxon>Arthropoda</taxon>
        <taxon>Chelicerata</taxon>
        <taxon>Arachnida</taxon>
        <taxon>Acari</taxon>
        <taxon>Acariformes</taxon>
        <taxon>Sarcoptiformes</taxon>
        <taxon>Astigmata</taxon>
        <taxon>Psoroptidia</taxon>
        <taxon>Analgoidea</taxon>
        <taxon>Pyroglyphidae</taxon>
        <taxon>Dermatophagoidinae</taxon>
        <taxon>Dermatophagoides</taxon>
    </lineage>
</organism>
<dbReference type="SMART" id="SM00248">
    <property type="entry name" value="ANK"/>
    <property type="match status" value="10"/>
</dbReference>
<gene>
    <name evidence="10" type="primary">nphp-2</name>
    <name evidence="10" type="ORF">DERP_002509</name>
</gene>
<feature type="region of interest" description="Disordered" evidence="9">
    <location>
        <begin position="1028"/>
        <end position="1061"/>
    </location>
</feature>
<keyword evidence="3" id="KW-1052">Target cell membrane</keyword>
<reference evidence="10 11" key="1">
    <citation type="journal article" date="2018" name="J. Allergy Clin. Immunol.">
        <title>High-quality assembly of Dermatophagoides pteronyssinus genome and transcriptome reveals a wide range of novel allergens.</title>
        <authorList>
            <person name="Liu X.Y."/>
            <person name="Yang K.Y."/>
            <person name="Wang M.Q."/>
            <person name="Kwok J.S."/>
            <person name="Zeng X."/>
            <person name="Yang Z."/>
            <person name="Xiao X.J."/>
            <person name="Lau C.P."/>
            <person name="Li Y."/>
            <person name="Huang Z.M."/>
            <person name="Ba J.G."/>
            <person name="Yim A.K."/>
            <person name="Ouyang C.Y."/>
            <person name="Ngai S.M."/>
            <person name="Chan T.F."/>
            <person name="Leung E.L."/>
            <person name="Liu L."/>
            <person name="Liu Z.G."/>
            <person name="Tsui S.K."/>
        </authorList>
    </citation>
    <scope>NUCLEOTIDE SEQUENCE [LARGE SCALE GENOMIC DNA]</scope>
    <source>
        <strain evidence="10">Derp</strain>
    </source>
</reference>
<feature type="repeat" description="ANK" evidence="8">
    <location>
        <begin position="288"/>
        <end position="320"/>
    </location>
</feature>
<keyword evidence="7" id="KW-0472">Membrane</keyword>
<proteinExistence type="predicted"/>
<evidence type="ECO:0000256" key="9">
    <source>
        <dbReference type="SAM" id="MobiDB-lite"/>
    </source>
</evidence>
<protein>
    <submittedName>
        <fullName evidence="10">Ankyrin repeat</fullName>
    </submittedName>
</protein>
<feature type="compositionally biased region" description="Polar residues" evidence="9">
    <location>
        <begin position="626"/>
        <end position="645"/>
    </location>
</feature>
<feature type="compositionally biased region" description="Polar residues" evidence="9">
    <location>
        <begin position="1028"/>
        <end position="1040"/>
    </location>
</feature>
<feature type="region of interest" description="Disordered" evidence="9">
    <location>
        <begin position="1087"/>
        <end position="1112"/>
    </location>
</feature>
<evidence type="ECO:0000256" key="7">
    <source>
        <dbReference type="ARBA" id="ARBA00023298"/>
    </source>
</evidence>
<feature type="non-terminal residue" evidence="10">
    <location>
        <position position="1"/>
    </location>
</feature>
<evidence type="ECO:0000256" key="6">
    <source>
        <dbReference type="ARBA" id="ARBA00023043"/>
    </source>
</evidence>
<keyword evidence="5" id="KW-0528">Neurotoxin</keyword>
<feature type="compositionally biased region" description="Basic and acidic residues" evidence="9">
    <location>
        <begin position="817"/>
        <end position="834"/>
    </location>
</feature>
<feature type="compositionally biased region" description="Low complexity" evidence="9">
    <location>
        <begin position="1628"/>
        <end position="1637"/>
    </location>
</feature>
<feature type="compositionally biased region" description="Low complexity" evidence="9">
    <location>
        <begin position="556"/>
        <end position="578"/>
    </location>
</feature>
<dbReference type="Pfam" id="PF12796">
    <property type="entry name" value="Ank_2"/>
    <property type="match status" value="3"/>
</dbReference>
<dbReference type="InterPro" id="IPR002110">
    <property type="entry name" value="Ankyrin_rpt"/>
</dbReference>
<feature type="compositionally biased region" description="Acidic residues" evidence="9">
    <location>
        <begin position="1609"/>
        <end position="1619"/>
    </location>
</feature>
<feature type="compositionally biased region" description="Polar residues" evidence="9">
    <location>
        <begin position="1487"/>
        <end position="1504"/>
    </location>
</feature>
<feature type="compositionally biased region" description="Basic residues" evidence="9">
    <location>
        <begin position="672"/>
        <end position="681"/>
    </location>
</feature>
<feature type="region of interest" description="Disordered" evidence="9">
    <location>
        <begin position="1477"/>
        <end position="1544"/>
    </location>
</feature>
<feature type="repeat" description="ANK" evidence="8">
    <location>
        <begin position="388"/>
        <end position="420"/>
    </location>
</feature>
<feature type="compositionally biased region" description="Polar residues" evidence="9">
    <location>
        <begin position="1256"/>
        <end position="1277"/>
    </location>
</feature>
<feature type="compositionally biased region" description="Basic residues" evidence="9">
    <location>
        <begin position="1525"/>
        <end position="1535"/>
    </location>
</feature>
<evidence type="ECO:0000256" key="1">
    <source>
        <dbReference type="ARBA" id="ARBA00004175"/>
    </source>
</evidence>
<feature type="compositionally biased region" description="Basic and acidic residues" evidence="9">
    <location>
        <begin position="1644"/>
        <end position="1657"/>
    </location>
</feature>
<keyword evidence="2" id="KW-0268">Exocytosis</keyword>
<feature type="compositionally biased region" description="Basic and acidic residues" evidence="9">
    <location>
        <begin position="1044"/>
        <end position="1060"/>
    </location>
</feature>
<reference evidence="10 11" key="2">
    <citation type="journal article" date="2022" name="Mol. Biol. Evol.">
        <title>Comparative Genomics Reveals Insights into the Divergent Evolution of Astigmatic Mites and Household Pest Adaptations.</title>
        <authorList>
            <person name="Xiong Q."/>
            <person name="Wan A.T."/>
            <person name="Liu X."/>
            <person name="Fung C.S."/>
            <person name="Xiao X."/>
            <person name="Malainual N."/>
            <person name="Hou J."/>
            <person name="Wang L."/>
            <person name="Wang M."/>
            <person name="Yang K.Y."/>
            <person name="Cui Y."/>
            <person name="Leung E.L."/>
            <person name="Nong W."/>
            <person name="Shin S.K."/>
            <person name="Au S.W."/>
            <person name="Jeong K.Y."/>
            <person name="Chew F.T."/>
            <person name="Hui J.H."/>
            <person name="Leung T.F."/>
            <person name="Tungtrongchitr A."/>
            <person name="Zhong N."/>
            <person name="Liu Z."/>
            <person name="Tsui S.K."/>
        </authorList>
    </citation>
    <scope>NUCLEOTIDE SEQUENCE [LARGE SCALE GENOMIC DNA]</scope>
    <source>
        <strain evidence="10">Derp</strain>
    </source>
</reference>
<feature type="repeat" description="ANK" evidence="8">
    <location>
        <begin position="321"/>
        <end position="354"/>
    </location>
</feature>
<dbReference type="Proteomes" id="UP000887458">
    <property type="component" value="Unassembled WGS sequence"/>
</dbReference>
<evidence type="ECO:0000256" key="4">
    <source>
        <dbReference type="ARBA" id="ARBA00022737"/>
    </source>
</evidence>
<sequence length="1795" mass="204836">HFYLSFFVLNIGNRQIDKMDKSFVKHSKHDMAPYTFHLHSNFAQLLALIRRGHYDDVIELLRHEPKLLKLRDRMGRSALHHCADCWPLSINRPDINADIGQLLIRMMPSMIEWQDQEGNIPLHLAVINGDIGLIKNLLRSMTPIQINIADHELHTVIHWAVVSGQLDAMTMAIDHGANPSTPDIYGAYPVHYATQNFLDNSNTISTSKTGSTRHLLQAQQQQQLFGSSTYNLHQLEPIPLLLPEINSKTKSSSSQQQQSSSQRRATSLRILHYLLTRPQIDVNCIDNEQRTPLIWSASSGNHDALLVLVKAGAEISQQDKDGLSALHCASSRGHYRCVHTLITMCGADVHQLDSGGCTPLFYAVALGHPDCVRLLLESGAQLDHQDHKGRTAAHCGAAKGQFETLKILQENGANLWLKNVRGDLPLHDAVKSGRVDLVKWFLDQSPESVNAVNLYGRSPLHIAAFNHNIEMCSLLVSYGANMNSIMKVRNQYLTPLDAALQNGSITTTTTSTNLDELLDYLRRHGAQPLSQIDSQLADHNNYNLHSEMENSKFQLSPSSNKDVSSVSNVTLQQEQQQQNAPILLDTNFSKIKSRRSQESKIQNNEIEQQRHKSKSKLARFDDDNTTTKLPNLVQNNQQTNEQTRAVSSKSQSSSSLPSSSPSNSVVHSATAHNHHHHRHHFTDRLKNVREFDTILDGNGENNKHPTHLKQAIITNVYLTTTTPLAAVAGTTLPLTTLENNEITHSSDKSIATGTALVPVYYVKRVSPLKKISSSVSQKRTKKLKKSRVISDGQVSVILKTHDTFYTASDDVDEHEKLLSKKSEKSEQKLIKSHDNDEDYIGEEDDKIAEDLNSELKDDHSNIGEDDDDEKVEEISNLKEFDETISEQMMDKKTPDSGFENEEQRRTSLSNKVKENEIEMKRKTLSSSSSSSSESNLVDIKRKDSKIESTHETEDGTVDHIHETIRSDSKDRNRPEIPQELIQRDFVQSLNDDDNIGIEDDNNDDDDERRKRSISNILEEPKFKAQKSIESLQSQKLSAANSIEDEVKSIKSDQDSTDKPTDQLVIVSITQKVPDDDDEPRIVEVIGDQEENKKEEVETLDDQNEQDTNIDHETVKTDEDLNEVNEDEIYKKEIKFDVIDDIPSEMIKTDVSSMHDADDVIDTTGEKIIDTADSDVKSLDNAGDDNTSVDGALHSIKSVDSVEKPKVQEPIIAPDDEINDDANVTAKVESEQKDSLTEPPSRILLRRNSYTKGSIELNENQQSSGNINDQPASSTVFESSFGPVRQLKGKKKSYDYVRPKVDSYWSDDYHRQHQHTDHSPNHLVLSGKHDHHYKHHHHHHNDRHGGSMGYLPSTSMNDEYSRIDPKIINQTVEKYLRKYYLERQLFEELYDLKRYQIRTGRTNEPQSVRRLVDRFRREMKAPGMVDFKGPYTYRAYEMYLYDLLRQLSRSNQKKLAYMTKSISYDDLAANYERLHAETDQQHKRQSHGHYSSKNFGPSDVSSDTSETTHNHDEYEKRKNERESATQRHHHHHHHGHSKMDPLLDYDRHPHGLVVDYKYEYHKSQHRRGDSYQGELVDVIYENLYKSTGVHGSKMDEMAVSRKIVQRSGQEEEEDDDDNNDDGSRKEKNAATSATTTAADNQKNMDQSDQKVRWPRDNDTSHSCCVTKRKCDDDDGYDFSRCYLYGHHGLSPLNLIESNSNSPDNLHRRLIRLGQSSIINNNKKHGKQKRKIYKLSKKPYKVIIPHANEIHQRWQQIKEHERKRKHYIRNDLQSSFSSSSIDSDITLWFELNRKWRS</sequence>
<evidence type="ECO:0000313" key="10">
    <source>
        <dbReference type="EMBL" id="KAH9422213.1"/>
    </source>
</evidence>
<feature type="compositionally biased region" description="Low complexity" evidence="9">
    <location>
        <begin position="646"/>
        <end position="668"/>
    </location>
</feature>
<comment type="subcellular location">
    <subcellularLocation>
        <location evidence="1">Target cell membrane</location>
    </subcellularLocation>
</comment>
<dbReference type="InterPro" id="IPR036770">
    <property type="entry name" value="Ankyrin_rpt-contain_sf"/>
</dbReference>
<dbReference type="SUPFAM" id="SSF48403">
    <property type="entry name" value="Ankyrin repeat"/>
    <property type="match status" value="2"/>
</dbReference>
<keyword evidence="7" id="KW-1053">Target membrane</keyword>
<evidence type="ECO:0000256" key="5">
    <source>
        <dbReference type="ARBA" id="ARBA00023028"/>
    </source>
</evidence>
<feature type="region of interest" description="Disordered" evidence="9">
    <location>
        <begin position="1601"/>
        <end position="1657"/>
    </location>
</feature>
<feature type="region of interest" description="Disordered" evidence="9">
    <location>
        <begin position="878"/>
        <end position="1016"/>
    </location>
</feature>
<dbReference type="Gene3D" id="1.25.40.20">
    <property type="entry name" value="Ankyrin repeat-containing domain"/>
    <property type="match status" value="3"/>
</dbReference>
<keyword evidence="6 8" id="KW-0040">ANK repeat</keyword>
<keyword evidence="4" id="KW-0677">Repeat</keyword>
<dbReference type="PROSITE" id="PS50297">
    <property type="entry name" value="ANK_REP_REGION"/>
    <property type="match status" value="5"/>
</dbReference>
<dbReference type="PANTHER" id="PTHR24123">
    <property type="entry name" value="ANKYRIN REPEAT-CONTAINING"/>
    <property type="match status" value="1"/>
</dbReference>
<feature type="repeat" description="ANK" evidence="8">
    <location>
        <begin position="117"/>
        <end position="139"/>
    </location>
</feature>
<keyword evidence="11" id="KW-1185">Reference proteome</keyword>
<feature type="repeat" description="ANK" evidence="8">
    <location>
        <begin position="355"/>
        <end position="387"/>
    </location>
</feature>
<dbReference type="PROSITE" id="PS50088">
    <property type="entry name" value="ANK_REPEAT"/>
    <property type="match status" value="6"/>
</dbReference>